<dbReference type="SUPFAM" id="SSF50630">
    <property type="entry name" value="Acid proteases"/>
    <property type="match status" value="1"/>
</dbReference>
<protein>
    <recommendedName>
        <fullName evidence="6">Peptidase A1 domain-containing protein</fullName>
    </recommendedName>
</protein>
<evidence type="ECO:0000256" key="2">
    <source>
        <dbReference type="ARBA" id="ARBA00022670"/>
    </source>
</evidence>
<dbReference type="Pfam" id="PF14543">
    <property type="entry name" value="TAXi_N"/>
    <property type="match status" value="1"/>
</dbReference>
<dbReference type="AlphaFoldDB" id="A0A7J7KXZ8"/>
<reference evidence="7 8" key="1">
    <citation type="journal article" date="2020" name="IScience">
        <title>Genome Sequencing of the Endangered Kingdonia uniflora (Circaeasteraceae, Ranunculales) Reveals Potential Mechanisms of Evolutionary Specialization.</title>
        <authorList>
            <person name="Sun Y."/>
            <person name="Deng T."/>
            <person name="Zhang A."/>
            <person name="Moore M.J."/>
            <person name="Landis J.B."/>
            <person name="Lin N."/>
            <person name="Zhang H."/>
            <person name="Zhang X."/>
            <person name="Huang J."/>
            <person name="Zhang X."/>
            <person name="Sun H."/>
            <person name="Wang H."/>
        </authorList>
    </citation>
    <scope>NUCLEOTIDE SEQUENCE [LARGE SCALE GENOMIC DNA]</scope>
    <source>
        <strain evidence="7">TB1705</strain>
        <tissue evidence="7">Leaf</tissue>
    </source>
</reference>
<dbReference type="InterPro" id="IPR034161">
    <property type="entry name" value="Pepsin-like_plant"/>
</dbReference>
<dbReference type="PROSITE" id="PS51767">
    <property type="entry name" value="PEPTIDASE_A1"/>
    <property type="match status" value="1"/>
</dbReference>
<dbReference type="PANTHER" id="PTHR47967">
    <property type="entry name" value="OS07G0603500 PROTEIN-RELATED"/>
    <property type="match status" value="1"/>
</dbReference>
<keyword evidence="4" id="KW-0378">Hydrolase</keyword>
<dbReference type="EMBL" id="JACGCM010002811">
    <property type="protein sequence ID" value="KAF6135249.1"/>
    <property type="molecule type" value="Genomic_DNA"/>
</dbReference>
<dbReference type="FunFam" id="2.40.70.10:FF:000033">
    <property type="entry name" value="Aspartyl protease family protein"/>
    <property type="match status" value="1"/>
</dbReference>
<dbReference type="Pfam" id="PF14541">
    <property type="entry name" value="TAXi_C"/>
    <property type="match status" value="1"/>
</dbReference>
<dbReference type="InterPro" id="IPR001969">
    <property type="entry name" value="Aspartic_peptidase_AS"/>
</dbReference>
<evidence type="ECO:0000313" key="8">
    <source>
        <dbReference type="Proteomes" id="UP000541444"/>
    </source>
</evidence>
<dbReference type="InterPro" id="IPR021109">
    <property type="entry name" value="Peptidase_aspartic_dom_sf"/>
</dbReference>
<comment type="caution">
    <text evidence="7">The sequence shown here is derived from an EMBL/GenBank/DDBJ whole genome shotgun (WGS) entry which is preliminary data.</text>
</comment>
<sequence length="334" mass="36748">MSLLLFFLVSINVVFVLPIPALGTIRLANPMHFDLIHRHSPQLMFSRPITRIERVNDLVHNDNVRVEIISRKVGKRGRSRSRRLTGSSPVIPILSGASSLVGSSFRAADGVLGLGYSNNSFVLKAGKFGNKFSYCLVDHLSPKNVSSYLTFGPSSSEHGEKSGSEKIMSYTPLILGVINGFYPVSVLGISIGGLMLPIPKNIWDLKGEGGVIIDSGTSLTFLAEPAYQMVMAALKLPLMVFKPVDIKPFEFCFNSLGFNEALVPKLVIHFDNSADFAPPVKSYVIDVSDDVKCLGFMSNGWPEVSIIGNIMQQNFLWEFDIDRKRLGFVESTCK</sequence>
<keyword evidence="2" id="KW-0645">Protease</keyword>
<dbReference type="CDD" id="cd05476">
    <property type="entry name" value="pepsin_A_like_plant"/>
    <property type="match status" value="1"/>
</dbReference>
<dbReference type="Proteomes" id="UP000541444">
    <property type="component" value="Unassembled WGS sequence"/>
</dbReference>
<name>A0A7J7KXZ8_9MAGN</name>
<organism evidence="7 8">
    <name type="scientific">Kingdonia uniflora</name>
    <dbReference type="NCBI Taxonomy" id="39325"/>
    <lineage>
        <taxon>Eukaryota</taxon>
        <taxon>Viridiplantae</taxon>
        <taxon>Streptophyta</taxon>
        <taxon>Embryophyta</taxon>
        <taxon>Tracheophyta</taxon>
        <taxon>Spermatophyta</taxon>
        <taxon>Magnoliopsida</taxon>
        <taxon>Ranunculales</taxon>
        <taxon>Circaeasteraceae</taxon>
        <taxon>Kingdonia</taxon>
    </lineage>
</organism>
<dbReference type="InterPro" id="IPR032799">
    <property type="entry name" value="TAXi_C"/>
</dbReference>
<dbReference type="Gene3D" id="2.40.70.10">
    <property type="entry name" value="Acid Proteases"/>
    <property type="match status" value="2"/>
</dbReference>
<gene>
    <name evidence="7" type="ORF">GIB67_035320</name>
</gene>
<evidence type="ECO:0000256" key="1">
    <source>
        <dbReference type="ARBA" id="ARBA00007447"/>
    </source>
</evidence>
<dbReference type="GO" id="GO:0004190">
    <property type="term" value="F:aspartic-type endopeptidase activity"/>
    <property type="evidence" value="ECO:0007669"/>
    <property type="project" value="UniProtKB-KW"/>
</dbReference>
<dbReference type="GO" id="GO:0006508">
    <property type="term" value="P:proteolysis"/>
    <property type="evidence" value="ECO:0007669"/>
    <property type="project" value="UniProtKB-KW"/>
</dbReference>
<comment type="similarity">
    <text evidence="1">Belongs to the peptidase A1 family.</text>
</comment>
<feature type="domain" description="Peptidase A1" evidence="6">
    <location>
        <begin position="1"/>
        <end position="329"/>
    </location>
</feature>
<dbReference type="OrthoDB" id="2747330at2759"/>
<evidence type="ECO:0000256" key="5">
    <source>
        <dbReference type="ARBA" id="ARBA00023180"/>
    </source>
</evidence>
<dbReference type="PANTHER" id="PTHR47967:SF69">
    <property type="entry name" value="ASPARTIC PROTEINASE NANA, CHLOROPLAST"/>
    <property type="match status" value="1"/>
</dbReference>
<dbReference type="InterPro" id="IPR032861">
    <property type="entry name" value="TAXi_N"/>
</dbReference>
<keyword evidence="5" id="KW-0325">Glycoprotein</keyword>
<dbReference type="InterPro" id="IPR033121">
    <property type="entry name" value="PEPTIDASE_A1"/>
</dbReference>
<keyword evidence="8" id="KW-1185">Reference proteome</keyword>
<evidence type="ECO:0000313" key="7">
    <source>
        <dbReference type="EMBL" id="KAF6135249.1"/>
    </source>
</evidence>
<evidence type="ECO:0000259" key="6">
    <source>
        <dbReference type="PROSITE" id="PS51767"/>
    </source>
</evidence>
<dbReference type="InterPro" id="IPR051708">
    <property type="entry name" value="Plant_Aspart_Prot_A1"/>
</dbReference>
<dbReference type="PROSITE" id="PS00141">
    <property type="entry name" value="ASP_PROTEASE"/>
    <property type="match status" value="1"/>
</dbReference>
<evidence type="ECO:0000256" key="3">
    <source>
        <dbReference type="ARBA" id="ARBA00022750"/>
    </source>
</evidence>
<accession>A0A7J7KXZ8</accession>
<keyword evidence="3" id="KW-0064">Aspartyl protease</keyword>
<proteinExistence type="inferred from homology"/>
<evidence type="ECO:0000256" key="4">
    <source>
        <dbReference type="ARBA" id="ARBA00022801"/>
    </source>
</evidence>